<dbReference type="InterPro" id="IPR004864">
    <property type="entry name" value="LEA_2"/>
</dbReference>
<evidence type="ECO:0000256" key="3">
    <source>
        <dbReference type="ARBA" id="ARBA00022989"/>
    </source>
</evidence>
<dbReference type="OrthoDB" id="1426517at2759"/>
<dbReference type="PANTHER" id="PTHR31415">
    <property type="entry name" value="OS05G0367900 PROTEIN"/>
    <property type="match status" value="1"/>
</dbReference>
<reference evidence="7" key="1">
    <citation type="submission" date="2020-01" db="EMBL/GenBank/DDBJ databases">
        <title>Genome sequence of Kobresia littledalei, the first chromosome-level genome in the family Cyperaceae.</title>
        <authorList>
            <person name="Qu G."/>
        </authorList>
    </citation>
    <scope>NUCLEOTIDE SEQUENCE</scope>
    <source>
        <strain evidence="7">C.B.Clarke</strain>
        <tissue evidence="7">Leaf</tissue>
    </source>
</reference>
<evidence type="ECO:0000313" key="7">
    <source>
        <dbReference type="EMBL" id="KAF3321826.1"/>
    </source>
</evidence>
<evidence type="ECO:0000313" key="8">
    <source>
        <dbReference type="Proteomes" id="UP000623129"/>
    </source>
</evidence>
<proteinExistence type="predicted"/>
<gene>
    <name evidence="7" type="ORF">FCM35_KLT14042</name>
</gene>
<evidence type="ECO:0000256" key="1">
    <source>
        <dbReference type="ARBA" id="ARBA00004167"/>
    </source>
</evidence>
<evidence type="ECO:0000256" key="2">
    <source>
        <dbReference type="ARBA" id="ARBA00022692"/>
    </source>
</evidence>
<name>A0A833QG41_9POAL</name>
<sequence>MGYPAPPSAAAAAAPAASAYPYPAPPPHAMAYYYGNPNPSYPAYPNPNPNYNPGVYTQPSRNALCLRRLVMIAIVFLLAMGAATFITWLVLRPRLPAFSVSSASVSSFNVSTSTSVSLDLSLTFTVQNPNHKLSVTYSDISTDISYRRETLADTNLSPFYQQKENTTQFSAHLVAVGQYVSGDVTKGIQSERGKDNGGVHFQVRIFSWAVFNSGGWRTRRHVMRVYCDDVIIGISGSNNSTATSGKLLGAPKQCTKESLHNILTMTIKNCGNHGECERRRYYKRLCAFFLGLIILILFIILIVWLALRPTKPRFYIQDATVRELNVSSSADMISTIIQVTIATRNPNNRIGIYYDRIDVYATYKYQQVTIPAQLPPVYQGHNDIDIWSPYLMGAEVPIAPYLGNSILQDCQSGFIMIHVKIDGRIRWKVGSWISGHYHLFVTCPAFLVTQGNTQSFRFQQMASCSVEV</sequence>
<keyword evidence="2 5" id="KW-0812">Transmembrane</keyword>
<evidence type="ECO:0000256" key="4">
    <source>
        <dbReference type="ARBA" id="ARBA00023136"/>
    </source>
</evidence>
<dbReference type="Proteomes" id="UP000623129">
    <property type="component" value="Unassembled WGS sequence"/>
</dbReference>
<comment type="caution">
    <text evidence="7">The sequence shown here is derived from an EMBL/GenBank/DDBJ whole genome shotgun (WGS) entry which is preliminary data.</text>
</comment>
<protein>
    <submittedName>
        <fullName evidence="7">Protein YLS9</fullName>
    </submittedName>
</protein>
<dbReference type="PANTHER" id="PTHR31415:SF166">
    <property type="entry name" value="LATE EMBRYOGENESIS ABUNDANT (LEA) HYDROXYPROLINE-RICH GLYCOPROTEIN FAMILY"/>
    <property type="match status" value="1"/>
</dbReference>
<accession>A0A833QG41</accession>
<comment type="subcellular location">
    <subcellularLocation>
        <location evidence="1">Membrane</location>
        <topology evidence="1">Single-pass membrane protein</topology>
    </subcellularLocation>
</comment>
<evidence type="ECO:0000256" key="5">
    <source>
        <dbReference type="SAM" id="Phobius"/>
    </source>
</evidence>
<evidence type="ECO:0000259" key="6">
    <source>
        <dbReference type="Pfam" id="PF03168"/>
    </source>
</evidence>
<dbReference type="InterPro" id="IPR044839">
    <property type="entry name" value="NDR1-like"/>
</dbReference>
<feature type="transmembrane region" description="Helical" evidence="5">
    <location>
        <begin position="69"/>
        <end position="91"/>
    </location>
</feature>
<dbReference type="AlphaFoldDB" id="A0A833QG41"/>
<dbReference type="GO" id="GO:0005886">
    <property type="term" value="C:plasma membrane"/>
    <property type="evidence" value="ECO:0007669"/>
    <property type="project" value="TreeGrafter"/>
</dbReference>
<feature type="domain" description="Late embryogenesis abundant protein LEA-2 subgroup" evidence="6">
    <location>
        <begin position="123"/>
        <end position="203"/>
    </location>
</feature>
<organism evidence="7 8">
    <name type="scientific">Carex littledalei</name>
    <dbReference type="NCBI Taxonomy" id="544730"/>
    <lineage>
        <taxon>Eukaryota</taxon>
        <taxon>Viridiplantae</taxon>
        <taxon>Streptophyta</taxon>
        <taxon>Embryophyta</taxon>
        <taxon>Tracheophyta</taxon>
        <taxon>Spermatophyta</taxon>
        <taxon>Magnoliopsida</taxon>
        <taxon>Liliopsida</taxon>
        <taxon>Poales</taxon>
        <taxon>Cyperaceae</taxon>
        <taxon>Cyperoideae</taxon>
        <taxon>Cariceae</taxon>
        <taxon>Carex</taxon>
        <taxon>Carex subgen. Euthyceras</taxon>
    </lineage>
</organism>
<keyword evidence="8" id="KW-1185">Reference proteome</keyword>
<dbReference type="GO" id="GO:0009506">
    <property type="term" value="C:plasmodesma"/>
    <property type="evidence" value="ECO:0007669"/>
    <property type="project" value="TreeGrafter"/>
</dbReference>
<keyword evidence="4 5" id="KW-0472">Membrane</keyword>
<dbReference type="Pfam" id="PF03168">
    <property type="entry name" value="LEA_2"/>
    <property type="match status" value="1"/>
</dbReference>
<keyword evidence="3 5" id="KW-1133">Transmembrane helix</keyword>
<feature type="transmembrane region" description="Helical" evidence="5">
    <location>
        <begin position="285"/>
        <end position="307"/>
    </location>
</feature>
<dbReference type="EMBL" id="SWLB01000026">
    <property type="protein sequence ID" value="KAF3321826.1"/>
    <property type="molecule type" value="Genomic_DNA"/>
</dbReference>
<dbReference type="GO" id="GO:0098542">
    <property type="term" value="P:defense response to other organism"/>
    <property type="evidence" value="ECO:0007669"/>
    <property type="project" value="InterPro"/>
</dbReference>